<evidence type="ECO:0000256" key="1">
    <source>
        <dbReference type="SAM" id="MobiDB-lite"/>
    </source>
</evidence>
<evidence type="ECO:0000313" key="6">
    <source>
        <dbReference type="Proteomes" id="UP000051086"/>
    </source>
</evidence>
<dbReference type="InterPro" id="IPR036366">
    <property type="entry name" value="PGBDSf"/>
</dbReference>
<dbReference type="InterPro" id="IPR002477">
    <property type="entry name" value="Peptidoglycan-bd-like"/>
</dbReference>
<dbReference type="Proteomes" id="UP000051887">
    <property type="component" value="Unassembled WGS sequence"/>
</dbReference>
<gene>
    <name evidence="4" type="ORF">TL5118_02587</name>
    <name evidence="5" type="ORF">TL5120_03266</name>
</gene>
<dbReference type="InterPro" id="IPR036365">
    <property type="entry name" value="PGBD-like_sf"/>
</dbReference>
<dbReference type="Proteomes" id="UP000051086">
    <property type="component" value="Unassembled WGS sequence"/>
</dbReference>
<name>A0A0P1GCT1_9RHOB</name>
<dbReference type="SUPFAM" id="SSF47090">
    <property type="entry name" value="PGBD-like"/>
    <property type="match status" value="1"/>
</dbReference>
<feature type="compositionally biased region" description="Basic and acidic residues" evidence="1">
    <location>
        <begin position="144"/>
        <end position="155"/>
    </location>
</feature>
<keyword evidence="2" id="KW-0732">Signal</keyword>
<reference evidence="5 7" key="2">
    <citation type="submission" date="2015-09" db="EMBL/GenBank/DDBJ databases">
        <authorList>
            <consortium name="Swine Surveillance"/>
        </authorList>
    </citation>
    <scope>NUCLEOTIDE SEQUENCE [LARGE SCALE GENOMIC DNA]</scope>
    <source>
        <strain evidence="5 7">5120</strain>
    </source>
</reference>
<evidence type="ECO:0000313" key="7">
    <source>
        <dbReference type="Proteomes" id="UP000051887"/>
    </source>
</evidence>
<dbReference type="SUPFAM" id="SSF50494">
    <property type="entry name" value="Trypsin-like serine proteases"/>
    <property type="match status" value="1"/>
</dbReference>
<organism evidence="5 7">
    <name type="scientific">Thalassovita autumnalis</name>
    <dbReference type="NCBI Taxonomy" id="2072972"/>
    <lineage>
        <taxon>Bacteria</taxon>
        <taxon>Pseudomonadati</taxon>
        <taxon>Pseudomonadota</taxon>
        <taxon>Alphaproteobacteria</taxon>
        <taxon>Rhodobacterales</taxon>
        <taxon>Roseobacteraceae</taxon>
        <taxon>Thalassovita</taxon>
    </lineage>
</organism>
<dbReference type="OrthoDB" id="6810892at2"/>
<dbReference type="Pfam" id="PF01471">
    <property type="entry name" value="PG_binding_1"/>
    <property type="match status" value="1"/>
</dbReference>
<dbReference type="AlphaFoldDB" id="A0A0P1GCT1"/>
<proteinExistence type="predicted"/>
<feature type="signal peptide" evidence="2">
    <location>
        <begin position="1"/>
        <end position="21"/>
    </location>
</feature>
<evidence type="ECO:0000313" key="4">
    <source>
        <dbReference type="EMBL" id="CUH68333.1"/>
    </source>
</evidence>
<protein>
    <submittedName>
        <fullName evidence="5">His-Xaa-Ser repeat protein HxsA</fullName>
    </submittedName>
</protein>
<dbReference type="Pfam" id="PF13365">
    <property type="entry name" value="Trypsin_2"/>
    <property type="match status" value="1"/>
</dbReference>
<evidence type="ECO:0000256" key="2">
    <source>
        <dbReference type="SAM" id="SignalP"/>
    </source>
</evidence>
<evidence type="ECO:0000259" key="3">
    <source>
        <dbReference type="Pfam" id="PF01471"/>
    </source>
</evidence>
<accession>A0A0P1GCT1</accession>
<dbReference type="InterPro" id="IPR009003">
    <property type="entry name" value="Peptidase_S1_PA"/>
</dbReference>
<feature type="region of interest" description="Disordered" evidence="1">
    <location>
        <begin position="121"/>
        <end position="155"/>
    </location>
</feature>
<reference evidence="4 6" key="1">
    <citation type="submission" date="2015-09" db="EMBL/GenBank/DDBJ databases">
        <authorList>
            <person name="Rodrigo-Torres L."/>
            <person name="Arahal D.R."/>
        </authorList>
    </citation>
    <scope>NUCLEOTIDE SEQUENCE [LARGE SCALE GENOMIC DNA]</scope>
    <source>
        <strain evidence="4 6">CECT 5118</strain>
    </source>
</reference>
<feature type="compositionally biased region" description="Low complexity" evidence="1">
    <location>
        <begin position="127"/>
        <end position="141"/>
    </location>
</feature>
<dbReference type="Gene3D" id="2.40.10.120">
    <property type="match status" value="1"/>
</dbReference>
<feature type="domain" description="Peptidoglycan binding-like" evidence="3">
    <location>
        <begin position="163"/>
        <end position="210"/>
    </location>
</feature>
<keyword evidence="6" id="KW-1185">Reference proteome</keyword>
<dbReference type="RefSeq" id="WP_058244599.1">
    <property type="nucleotide sequence ID" value="NZ_CYSB01000030.1"/>
</dbReference>
<sequence>MMRTFVSFFITLLMLTRIASAQEGQVWVQIEAQPNLAAAQDRIRDYSAALEDINGFAMQGGWYAVALGPYSRTDAEQVLNVLRSEGKIPRDSYIAFSRAYGQQFWPVGGSTVAAVTPSVTSGATDTAAPQPEAVAVPAEPQLPDETKAEARRSESLLSKEEKMELQRMLQWAGFYNSAIDGAFGRGTRGSMAAWQQAYGHEETGILTTGQRAELLGQYNAVLEGLDIQLVRDATAGIEMMLPLGVVAFNKYEAPYAHFDASGAVPQARALLISQPGDQKTLFGLYDIMQTLEIVPLEGKRERRKDSFLLTGSNSQIVSHTQVALKDGEIKGFTLIWPAGDEERRSRLLGQMQESFARLDGVMSPAAGSNEEQRIDLLSGLQIRKPRLARSGFYVDGAGTVLTSIDAVGSCSRITLDDGVEAQVIGTDAALGLAALIPTQPLAPAQVAELQRAVPRLQSDVAVSGYSYGGVLGAPTLTFGTLADLTGLSGEEELTRLALATLPGDTGGPVFDAGGAVMGMLLPRNAGGKQLPQDVSFAVDAAAIEGFLSTLDIAATATDVLSTMAPEDLTTKASGLTVLVNCWD</sequence>
<evidence type="ECO:0000313" key="5">
    <source>
        <dbReference type="EMBL" id="CUH73457.1"/>
    </source>
</evidence>
<dbReference type="Gene3D" id="1.10.101.10">
    <property type="entry name" value="PGBD-like superfamily/PGBD"/>
    <property type="match status" value="1"/>
</dbReference>
<feature type="chain" id="PRO_5009792649" evidence="2">
    <location>
        <begin position="22"/>
        <end position="583"/>
    </location>
</feature>
<dbReference type="EMBL" id="CYSB01000030">
    <property type="protein sequence ID" value="CUH68333.1"/>
    <property type="molecule type" value="Genomic_DNA"/>
</dbReference>
<dbReference type="EMBL" id="CYSC01000040">
    <property type="protein sequence ID" value="CUH73457.1"/>
    <property type="molecule type" value="Genomic_DNA"/>
</dbReference>